<accession>A0A2R6RIZ4</accession>
<name>A0A2R6RIZ4_ACTCC</name>
<feature type="repeat" description="PPR" evidence="2">
    <location>
        <begin position="115"/>
        <end position="149"/>
    </location>
</feature>
<dbReference type="Pfam" id="PF20431">
    <property type="entry name" value="E_motif"/>
    <property type="match status" value="1"/>
</dbReference>
<feature type="repeat" description="PPR" evidence="2">
    <location>
        <begin position="216"/>
        <end position="250"/>
    </location>
</feature>
<dbReference type="FunCoup" id="A0A2R6RIZ4">
    <property type="interactions" value="1435"/>
</dbReference>
<dbReference type="InterPro" id="IPR011990">
    <property type="entry name" value="TPR-like_helical_dom_sf"/>
</dbReference>
<dbReference type="InterPro" id="IPR046848">
    <property type="entry name" value="E_motif"/>
</dbReference>
<dbReference type="Pfam" id="PF01535">
    <property type="entry name" value="PPR"/>
    <property type="match status" value="6"/>
</dbReference>
<organism evidence="3 4">
    <name type="scientific">Actinidia chinensis var. chinensis</name>
    <name type="common">Chinese soft-hair kiwi</name>
    <dbReference type="NCBI Taxonomy" id="1590841"/>
    <lineage>
        <taxon>Eukaryota</taxon>
        <taxon>Viridiplantae</taxon>
        <taxon>Streptophyta</taxon>
        <taxon>Embryophyta</taxon>
        <taxon>Tracheophyta</taxon>
        <taxon>Spermatophyta</taxon>
        <taxon>Magnoliopsida</taxon>
        <taxon>eudicotyledons</taxon>
        <taxon>Gunneridae</taxon>
        <taxon>Pentapetalae</taxon>
        <taxon>asterids</taxon>
        <taxon>Ericales</taxon>
        <taxon>Actinidiaceae</taxon>
        <taxon>Actinidia</taxon>
    </lineage>
</organism>
<reference evidence="3 4" key="1">
    <citation type="submission" date="2017-07" db="EMBL/GenBank/DDBJ databases">
        <title>An improved, manually edited Actinidia chinensis var. chinensis (kiwifruit) genome highlights the challenges associated with draft genomes and gene prediction in plants.</title>
        <authorList>
            <person name="Pilkington S."/>
            <person name="Crowhurst R."/>
            <person name="Hilario E."/>
            <person name="Nardozza S."/>
            <person name="Fraser L."/>
            <person name="Peng Y."/>
            <person name="Gunaseelan K."/>
            <person name="Simpson R."/>
            <person name="Tahir J."/>
            <person name="Deroles S."/>
            <person name="Templeton K."/>
            <person name="Luo Z."/>
            <person name="Davy M."/>
            <person name="Cheng C."/>
            <person name="Mcneilage M."/>
            <person name="Scaglione D."/>
            <person name="Liu Y."/>
            <person name="Zhang Q."/>
            <person name="Datson P."/>
            <person name="De Silva N."/>
            <person name="Gardiner S."/>
            <person name="Bassett H."/>
            <person name="Chagne D."/>
            <person name="Mccallum J."/>
            <person name="Dzierzon H."/>
            <person name="Deng C."/>
            <person name="Wang Y.-Y."/>
            <person name="Barron N."/>
            <person name="Manako K."/>
            <person name="Bowen J."/>
            <person name="Foster T."/>
            <person name="Erridge Z."/>
            <person name="Tiffin H."/>
            <person name="Waite C."/>
            <person name="Davies K."/>
            <person name="Grierson E."/>
            <person name="Laing W."/>
            <person name="Kirk R."/>
            <person name="Chen X."/>
            <person name="Wood M."/>
            <person name="Montefiori M."/>
            <person name="Brummell D."/>
            <person name="Schwinn K."/>
            <person name="Catanach A."/>
            <person name="Fullerton C."/>
            <person name="Li D."/>
            <person name="Meiyalaghan S."/>
            <person name="Nieuwenhuizen N."/>
            <person name="Read N."/>
            <person name="Prakash R."/>
            <person name="Hunter D."/>
            <person name="Zhang H."/>
            <person name="Mckenzie M."/>
            <person name="Knabel M."/>
            <person name="Harris A."/>
            <person name="Allan A."/>
            <person name="Chen A."/>
            <person name="Janssen B."/>
            <person name="Plunkett B."/>
            <person name="Dwamena C."/>
            <person name="Voogd C."/>
            <person name="Leif D."/>
            <person name="Lafferty D."/>
            <person name="Souleyre E."/>
            <person name="Varkonyi-Gasic E."/>
            <person name="Gambi F."/>
            <person name="Hanley J."/>
            <person name="Yao J.-L."/>
            <person name="Cheung J."/>
            <person name="David K."/>
            <person name="Warren B."/>
            <person name="Marsh K."/>
            <person name="Snowden K."/>
            <person name="Lin-Wang K."/>
            <person name="Brian L."/>
            <person name="Martinez-Sanchez M."/>
            <person name="Wang M."/>
            <person name="Ileperuma N."/>
            <person name="Macnee N."/>
            <person name="Campin R."/>
            <person name="Mcatee P."/>
            <person name="Drummond R."/>
            <person name="Espley R."/>
            <person name="Ireland H."/>
            <person name="Wu R."/>
            <person name="Atkinson R."/>
            <person name="Karunairetnam S."/>
            <person name="Bulley S."/>
            <person name="Chunkath S."/>
            <person name="Hanley Z."/>
            <person name="Storey R."/>
            <person name="Thrimawithana A."/>
            <person name="Thomson S."/>
            <person name="David C."/>
            <person name="Testolin R."/>
        </authorList>
    </citation>
    <scope>NUCLEOTIDE SEQUENCE [LARGE SCALE GENOMIC DNA]</scope>
    <source>
        <strain evidence="4">cv. Red5</strain>
        <tissue evidence="3">Young leaf</tissue>
    </source>
</reference>
<dbReference type="Gramene" id="PSS29992">
    <property type="protein sequence ID" value="PSS29992"/>
    <property type="gene ID" value="CEY00_Acc05235"/>
</dbReference>
<gene>
    <name evidence="3" type="ORF">CEY00_Acc05235</name>
</gene>
<dbReference type="InParanoid" id="A0A2R6RIZ4"/>
<reference evidence="4" key="2">
    <citation type="journal article" date="2018" name="BMC Genomics">
        <title>A manually annotated Actinidia chinensis var. chinensis (kiwifruit) genome highlights the challenges associated with draft genomes and gene prediction in plants.</title>
        <authorList>
            <person name="Pilkington S.M."/>
            <person name="Crowhurst R."/>
            <person name="Hilario E."/>
            <person name="Nardozza S."/>
            <person name="Fraser L."/>
            <person name="Peng Y."/>
            <person name="Gunaseelan K."/>
            <person name="Simpson R."/>
            <person name="Tahir J."/>
            <person name="Deroles S.C."/>
            <person name="Templeton K."/>
            <person name="Luo Z."/>
            <person name="Davy M."/>
            <person name="Cheng C."/>
            <person name="McNeilage M."/>
            <person name="Scaglione D."/>
            <person name="Liu Y."/>
            <person name="Zhang Q."/>
            <person name="Datson P."/>
            <person name="De Silva N."/>
            <person name="Gardiner S.E."/>
            <person name="Bassett H."/>
            <person name="Chagne D."/>
            <person name="McCallum J."/>
            <person name="Dzierzon H."/>
            <person name="Deng C."/>
            <person name="Wang Y.Y."/>
            <person name="Barron L."/>
            <person name="Manako K."/>
            <person name="Bowen J."/>
            <person name="Foster T.M."/>
            <person name="Erridge Z.A."/>
            <person name="Tiffin H."/>
            <person name="Waite C.N."/>
            <person name="Davies K.M."/>
            <person name="Grierson E.P."/>
            <person name="Laing W.A."/>
            <person name="Kirk R."/>
            <person name="Chen X."/>
            <person name="Wood M."/>
            <person name="Montefiori M."/>
            <person name="Brummell D.A."/>
            <person name="Schwinn K.E."/>
            <person name="Catanach A."/>
            <person name="Fullerton C."/>
            <person name="Li D."/>
            <person name="Meiyalaghan S."/>
            <person name="Nieuwenhuizen N."/>
            <person name="Read N."/>
            <person name="Prakash R."/>
            <person name="Hunter D."/>
            <person name="Zhang H."/>
            <person name="McKenzie M."/>
            <person name="Knabel M."/>
            <person name="Harris A."/>
            <person name="Allan A.C."/>
            <person name="Gleave A."/>
            <person name="Chen A."/>
            <person name="Janssen B.J."/>
            <person name="Plunkett B."/>
            <person name="Ampomah-Dwamena C."/>
            <person name="Voogd C."/>
            <person name="Leif D."/>
            <person name="Lafferty D."/>
            <person name="Souleyre E.J.F."/>
            <person name="Varkonyi-Gasic E."/>
            <person name="Gambi F."/>
            <person name="Hanley J."/>
            <person name="Yao J.L."/>
            <person name="Cheung J."/>
            <person name="David K.M."/>
            <person name="Warren B."/>
            <person name="Marsh K."/>
            <person name="Snowden K.C."/>
            <person name="Lin-Wang K."/>
            <person name="Brian L."/>
            <person name="Martinez-Sanchez M."/>
            <person name="Wang M."/>
            <person name="Ileperuma N."/>
            <person name="Macnee N."/>
            <person name="Campin R."/>
            <person name="McAtee P."/>
            <person name="Drummond R.S.M."/>
            <person name="Espley R.V."/>
            <person name="Ireland H.S."/>
            <person name="Wu R."/>
            <person name="Atkinson R.G."/>
            <person name="Karunairetnam S."/>
            <person name="Bulley S."/>
            <person name="Chunkath S."/>
            <person name="Hanley Z."/>
            <person name="Storey R."/>
            <person name="Thrimawithana A.H."/>
            <person name="Thomson S."/>
            <person name="David C."/>
            <person name="Testolin R."/>
            <person name="Huang H."/>
            <person name="Hellens R.P."/>
            <person name="Schaffer R.J."/>
        </authorList>
    </citation>
    <scope>NUCLEOTIDE SEQUENCE [LARGE SCALE GENOMIC DNA]</scope>
    <source>
        <strain evidence="4">cv. Red5</strain>
    </source>
</reference>
<dbReference type="EMBL" id="NKQK01000005">
    <property type="protein sequence ID" value="PSS29992.1"/>
    <property type="molecule type" value="Genomic_DNA"/>
</dbReference>
<dbReference type="OMA" id="NANTVFK"/>
<evidence type="ECO:0000313" key="4">
    <source>
        <dbReference type="Proteomes" id="UP000241394"/>
    </source>
</evidence>
<dbReference type="OrthoDB" id="1868351at2759"/>
<dbReference type="InterPro" id="IPR002885">
    <property type="entry name" value="PPR_rpt"/>
</dbReference>
<dbReference type="PANTHER" id="PTHR47926:SF365">
    <property type="entry name" value="DYW DOMAIN-CONTAINING PROTEIN"/>
    <property type="match status" value="1"/>
</dbReference>
<dbReference type="STRING" id="1590841.A0A2R6RIZ4"/>
<dbReference type="PANTHER" id="PTHR47926">
    <property type="entry name" value="PENTATRICOPEPTIDE REPEAT-CONTAINING PROTEIN"/>
    <property type="match status" value="1"/>
</dbReference>
<keyword evidence="1" id="KW-0677">Repeat</keyword>
<feature type="repeat" description="PPR" evidence="2">
    <location>
        <begin position="509"/>
        <end position="543"/>
    </location>
</feature>
<dbReference type="AlphaFoldDB" id="A0A2R6RIZ4"/>
<comment type="caution">
    <text evidence="3">The sequence shown here is derived from an EMBL/GenBank/DDBJ whole genome shotgun (WGS) entry which is preliminary data.</text>
</comment>
<evidence type="ECO:0000256" key="1">
    <source>
        <dbReference type="ARBA" id="ARBA00022737"/>
    </source>
</evidence>
<dbReference type="PROSITE" id="PS51375">
    <property type="entry name" value="PPR"/>
    <property type="match status" value="4"/>
</dbReference>
<dbReference type="Proteomes" id="UP000241394">
    <property type="component" value="Chromosome LG5"/>
</dbReference>
<sequence length="602" mass="67301">MARVSIREFLRSRNCFLSHPTLFHSKTTLSSSPSFCFSTSSDSNSDNQNPPLYYRTLNLLKTCYNMKQLYQMHAHLITFGLFQNPFLAGRVLKCAADFGEFDYTILVFGCIESPDTFCINSVIKAYACSNVPQEAVVFYFAMLRNGFVPNSFTFPPLVSSCAKAGCSKSGQKCHGQAIKNGVDFVLPVENSLIHLYACCGLIDFARKVFVEMSLRDLVSWNSIVDGYAKVGELGIAHKLFDEMPQRNVISWNVMITGYLNGGNPGCCLKLFRQMMKIGLRGSDTTVVSVLTACGRSARLTEGRSVHGSLIRTLLCSRLIIDTALIDMYSKCRRVDAAKLVFDRMSVTNLFGWNAMILGHCIHGNPEDGFNLYAEMVGRIFSRDGGNNFENNIKPDEGQGLLPDEVTFVGVLCACARRGLLVEGRNYFSQMSELFCIKPSFAHYWCMANTFAGVGQVQEALEIIRSMPVNEDVSLESLLWARLLGSCRFEGNVILGEEIANALIELQPDNPSSYALLLNVYAVAGRWEDVIRVKQMMKERGVKNVAGCSLFDLKEIVHNFKLGDTWQQHMQEVNMMMAELAQRLSLLSTNSRKQVLHKTETRS</sequence>
<dbReference type="NCBIfam" id="TIGR00756">
    <property type="entry name" value="PPR"/>
    <property type="match status" value="5"/>
</dbReference>
<feature type="repeat" description="PPR" evidence="2">
    <location>
        <begin position="348"/>
        <end position="378"/>
    </location>
</feature>
<dbReference type="GO" id="GO:0003723">
    <property type="term" value="F:RNA binding"/>
    <property type="evidence" value="ECO:0007669"/>
    <property type="project" value="InterPro"/>
</dbReference>
<keyword evidence="4" id="KW-1185">Reference proteome</keyword>
<proteinExistence type="predicted"/>
<dbReference type="GO" id="GO:0009451">
    <property type="term" value="P:RNA modification"/>
    <property type="evidence" value="ECO:0007669"/>
    <property type="project" value="InterPro"/>
</dbReference>
<protein>
    <submittedName>
        <fullName evidence="3">Pentatricopeptide repeat-containing protein</fullName>
    </submittedName>
</protein>
<dbReference type="InterPro" id="IPR046960">
    <property type="entry name" value="PPR_At4g14850-like_plant"/>
</dbReference>
<dbReference type="FunFam" id="1.25.40.10:FF:001237">
    <property type="entry name" value="Pentatricopeptide repeat-containing protein"/>
    <property type="match status" value="1"/>
</dbReference>
<evidence type="ECO:0000256" key="2">
    <source>
        <dbReference type="PROSITE-ProRule" id="PRU00708"/>
    </source>
</evidence>
<evidence type="ECO:0000313" key="3">
    <source>
        <dbReference type="EMBL" id="PSS29992.1"/>
    </source>
</evidence>
<dbReference type="Gene3D" id="1.25.40.10">
    <property type="entry name" value="Tetratricopeptide repeat domain"/>
    <property type="match status" value="4"/>
</dbReference>